<keyword evidence="2" id="KW-1185">Reference proteome</keyword>
<protein>
    <submittedName>
        <fullName evidence="1">Uncharacterized protein</fullName>
    </submittedName>
</protein>
<gene>
    <name evidence="1" type="ORF">HNR39_003706</name>
</gene>
<evidence type="ECO:0000313" key="1">
    <source>
        <dbReference type="EMBL" id="MBB5201848.1"/>
    </source>
</evidence>
<dbReference type="RefSeq" id="WP_168057157.1">
    <property type="nucleotide sequence ID" value="NZ_JAAOZT010000017.1"/>
</dbReference>
<accession>A0A840RXM7</accession>
<dbReference type="AlphaFoldDB" id="A0A840RXM7"/>
<reference evidence="1 2" key="1">
    <citation type="submission" date="2020-08" db="EMBL/GenBank/DDBJ databases">
        <title>Genomic Encyclopedia of Type Strains, Phase IV (KMG-IV): sequencing the most valuable type-strain genomes for metagenomic binning, comparative biology and taxonomic classification.</title>
        <authorList>
            <person name="Goeker M."/>
        </authorList>
    </citation>
    <scope>NUCLEOTIDE SEQUENCE [LARGE SCALE GENOMIC DNA]</scope>
    <source>
        <strain evidence="1 2">DSM 23240</strain>
    </source>
</reference>
<organism evidence="1 2">
    <name type="scientific">Glaciimonas immobilis</name>
    <dbReference type="NCBI Taxonomy" id="728004"/>
    <lineage>
        <taxon>Bacteria</taxon>
        <taxon>Pseudomonadati</taxon>
        <taxon>Pseudomonadota</taxon>
        <taxon>Betaproteobacteria</taxon>
        <taxon>Burkholderiales</taxon>
        <taxon>Oxalobacteraceae</taxon>
        <taxon>Glaciimonas</taxon>
    </lineage>
</organism>
<proteinExistence type="predicted"/>
<dbReference type="EMBL" id="JACHHQ010000008">
    <property type="protein sequence ID" value="MBB5201848.1"/>
    <property type="molecule type" value="Genomic_DNA"/>
</dbReference>
<comment type="caution">
    <text evidence="1">The sequence shown here is derived from an EMBL/GenBank/DDBJ whole genome shotgun (WGS) entry which is preliminary data.</text>
</comment>
<evidence type="ECO:0000313" key="2">
    <source>
        <dbReference type="Proteomes" id="UP000571084"/>
    </source>
</evidence>
<sequence length="190" mass="21194">MNRQKKTARDRDVSSWSGVTGRERGVSVAPPIMDGWHNGVCSVARAIIMLAFLGFCSGAYADNQEDPRDAAHAWRINHNPQLERMWGINVIGVRLVSSNWMLQFKYQVTDPEKARLLLDHQAKPYLTDKPSGAMLAVPAMENVGELRQVSSLVAGRDYFIIFGNASKVVRRGNRVNIEVGAFHADDLMVE</sequence>
<dbReference type="Proteomes" id="UP000571084">
    <property type="component" value="Unassembled WGS sequence"/>
</dbReference>
<name>A0A840RXM7_9BURK</name>